<name>X1F1I6_9ZZZZ</name>
<gene>
    <name evidence="1" type="ORF">S01H4_65529</name>
</gene>
<evidence type="ECO:0000313" key="1">
    <source>
        <dbReference type="EMBL" id="GAH26435.1"/>
    </source>
</evidence>
<reference evidence="1" key="1">
    <citation type="journal article" date="2014" name="Front. Microbiol.">
        <title>High frequency of phylogenetically diverse reductive dehalogenase-homologous genes in deep subseafloor sedimentary metagenomes.</title>
        <authorList>
            <person name="Kawai M."/>
            <person name="Futagami T."/>
            <person name="Toyoda A."/>
            <person name="Takaki Y."/>
            <person name="Nishi S."/>
            <person name="Hori S."/>
            <person name="Arai W."/>
            <person name="Tsubouchi T."/>
            <person name="Morono Y."/>
            <person name="Uchiyama I."/>
            <person name="Ito T."/>
            <person name="Fujiyama A."/>
            <person name="Inagaki F."/>
            <person name="Takami H."/>
        </authorList>
    </citation>
    <scope>NUCLEOTIDE SEQUENCE</scope>
    <source>
        <strain evidence="1">Expedition CK06-06</strain>
    </source>
</reference>
<feature type="non-terminal residue" evidence="1">
    <location>
        <position position="1"/>
    </location>
</feature>
<protein>
    <submittedName>
        <fullName evidence="1">Uncharacterized protein</fullName>
    </submittedName>
</protein>
<accession>X1F1I6</accession>
<organism evidence="1">
    <name type="scientific">marine sediment metagenome</name>
    <dbReference type="NCBI Taxonomy" id="412755"/>
    <lineage>
        <taxon>unclassified sequences</taxon>
        <taxon>metagenomes</taxon>
        <taxon>ecological metagenomes</taxon>
    </lineage>
</organism>
<proteinExistence type="predicted"/>
<sequence>PIIIQTISTAAGTELAPKALSRCPPFKIIPAPMPIIIIRGLVLPAAVTDKFTTPDVLKVVSTASVVSALKKGPSSKLNGLQQNLHRKIQKTLNEIKAEIHTQ</sequence>
<dbReference type="EMBL" id="BART01040138">
    <property type="protein sequence ID" value="GAH26435.1"/>
    <property type="molecule type" value="Genomic_DNA"/>
</dbReference>
<feature type="non-terminal residue" evidence="1">
    <location>
        <position position="102"/>
    </location>
</feature>
<dbReference type="AlphaFoldDB" id="X1F1I6"/>
<comment type="caution">
    <text evidence="1">The sequence shown here is derived from an EMBL/GenBank/DDBJ whole genome shotgun (WGS) entry which is preliminary data.</text>
</comment>